<dbReference type="GO" id="GO:0031469">
    <property type="term" value="C:bacterial microcompartment"/>
    <property type="evidence" value="ECO:0007669"/>
    <property type="project" value="UniProtKB-SubCell"/>
</dbReference>
<organism evidence="5 6">
    <name type="scientific">Telmatospirillum siberiense</name>
    <dbReference type="NCBI Taxonomy" id="382514"/>
    <lineage>
        <taxon>Bacteria</taxon>
        <taxon>Pseudomonadati</taxon>
        <taxon>Pseudomonadota</taxon>
        <taxon>Alphaproteobacteria</taxon>
        <taxon>Rhodospirillales</taxon>
        <taxon>Rhodospirillaceae</taxon>
        <taxon>Telmatospirillum</taxon>
    </lineage>
</organism>
<dbReference type="RefSeq" id="WP_101251119.1">
    <property type="nucleotide sequence ID" value="NZ_PIUM01000014.1"/>
</dbReference>
<evidence type="ECO:0000313" key="5">
    <source>
        <dbReference type="EMBL" id="PKU24088.1"/>
    </source>
</evidence>
<sequence>MGHLSLGLIETIGLVAAIEAADAAVKSANVTLVGYELTKGGGMTVVKIQGDVGAVSAAVAAAATAAGKVNRVVSTKVIARPAAGIEGMVVNKDTVGAVRKTAES</sequence>
<comment type="similarity">
    <text evidence="3">Belongs to the bacterial microcompartments protein family.</text>
</comment>
<dbReference type="Gene3D" id="3.30.70.1710">
    <property type="match status" value="1"/>
</dbReference>
<dbReference type="InterPro" id="IPR000249">
    <property type="entry name" value="BMC_dom"/>
</dbReference>
<dbReference type="Proteomes" id="UP000233293">
    <property type="component" value="Unassembled WGS sequence"/>
</dbReference>
<dbReference type="PANTHER" id="PTHR33941">
    <property type="entry name" value="PROPANEDIOL UTILIZATION PROTEIN PDUA"/>
    <property type="match status" value="1"/>
</dbReference>
<dbReference type="Pfam" id="PF00936">
    <property type="entry name" value="BMC"/>
    <property type="match status" value="1"/>
</dbReference>
<keyword evidence="6" id="KW-1185">Reference proteome</keyword>
<proteinExistence type="inferred from homology"/>
<keyword evidence="2" id="KW-1283">Bacterial microcompartment</keyword>
<accession>A0A2N3PUM9</accession>
<evidence type="ECO:0000259" key="4">
    <source>
        <dbReference type="PROSITE" id="PS51930"/>
    </source>
</evidence>
<dbReference type="InterPro" id="IPR037233">
    <property type="entry name" value="CcmK-like_sf"/>
</dbReference>
<name>A0A2N3PUM9_9PROT</name>
<evidence type="ECO:0000256" key="2">
    <source>
        <dbReference type="ARBA" id="ARBA00024446"/>
    </source>
</evidence>
<reference evidence="6" key="1">
    <citation type="submission" date="2017-12" db="EMBL/GenBank/DDBJ databases">
        <title>Draft genome sequence of Telmatospirillum siberiense 26-4b1T, an acidotolerant peatland alphaproteobacterium potentially involved in sulfur cycling.</title>
        <authorList>
            <person name="Hausmann B."/>
            <person name="Pjevac P."/>
            <person name="Schreck K."/>
            <person name="Herbold C.W."/>
            <person name="Daims H."/>
            <person name="Wagner M."/>
            <person name="Pester M."/>
            <person name="Loy A."/>
        </authorList>
    </citation>
    <scope>NUCLEOTIDE SEQUENCE [LARGE SCALE GENOMIC DNA]</scope>
    <source>
        <strain evidence="6">26-4b1</strain>
    </source>
</reference>
<dbReference type="PANTHER" id="PTHR33941:SF11">
    <property type="entry name" value="BACTERIAL MICROCOMPARTMENT SHELL PROTEIN PDUJ"/>
    <property type="match status" value="1"/>
</dbReference>
<evidence type="ECO:0000256" key="1">
    <source>
        <dbReference type="ARBA" id="ARBA00024322"/>
    </source>
</evidence>
<comment type="subcellular location">
    <subcellularLocation>
        <location evidence="1">Bacterial microcompartment</location>
    </subcellularLocation>
</comment>
<dbReference type="EMBL" id="PIUM01000014">
    <property type="protein sequence ID" value="PKU24088.1"/>
    <property type="molecule type" value="Genomic_DNA"/>
</dbReference>
<feature type="domain" description="BMC" evidence="4">
    <location>
        <begin position="5"/>
        <end position="90"/>
    </location>
</feature>
<dbReference type="SMART" id="SM00877">
    <property type="entry name" value="BMC"/>
    <property type="match status" value="1"/>
</dbReference>
<evidence type="ECO:0000256" key="3">
    <source>
        <dbReference type="PROSITE-ProRule" id="PRU01278"/>
    </source>
</evidence>
<dbReference type="PROSITE" id="PS51930">
    <property type="entry name" value="BMC_2"/>
    <property type="match status" value="1"/>
</dbReference>
<dbReference type="CDD" id="cd07045">
    <property type="entry name" value="BMC_CcmK_like"/>
    <property type="match status" value="1"/>
</dbReference>
<gene>
    <name evidence="5" type="ORF">CWS72_13400</name>
</gene>
<protein>
    <submittedName>
        <fullName evidence="5">Ethanolamine utilization protein</fullName>
    </submittedName>
</protein>
<dbReference type="InterPro" id="IPR050575">
    <property type="entry name" value="BMC_shell"/>
</dbReference>
<dbReference type="AlphaFoldDB" id="A0A2N3PUM9"/>
<comment type="caution">
    <text evidence="5">The sequence shown here is derived from an EMBL/GenBank/DDBJ whole genome shotgun (WGS) entry which is preliminary data.</text>
</comment>
<dbReference type="OrthoDB" id="9812608at2"/>
<evidence type="ECO:0000313" key="6">
    <source>
        <dbReference type="Proteomes" id="UP000233293"/>
    </source>
</evidence>
<dbReference type="SUPFAM" id="SSF143414">
    <property type="entry name" value="CcmK-like"/>
    <property type="match status" value="1"/>
</dbReference>
<dbReference type="InterPro" id="IPR044872">
    <property type="entry name" value="CcmK/CsoS1_BMC"/>
</dbReference>